<name>A0ABR1IRK6_9AGAR</name>
<feature type="compositionally biased region" description="Acidic residues" evidence="1">
    <location>
        <begin position="450"/>
        <end position="461"/>
    </location>
</feature>
<feature type="compositionally biased region" description="Polar residues" evidence="1">
    <location>
        <begin position="420"/>
        <end position="434"/>
    </location>
</feature>
<accession>A0ABR1IRK6</accession>
<evidence type="ECO:0000313" key="3">
    <source>
        <dbReference type="Proteomes" id="UP001498398"/>
    </source>
</evidence>
<feature type="region of interest" description="Disordered" evidence="1">
    <location>
        <begin position="97"/>
        <end position="143"/>
    </location>
</feature>
<feature type="region of interest" description="Disordered" evidence="1">
    <location>
        <begin position="16"/>
        <end position="38"/>
    </location>
</feature>
<keyword evidence="3" id="KW-1185">Reference proteome</keyword>
<feature type="compositionally biased region" description="Acidic residues" evidence="1">
    <location>
        <begin position="97"/>
        <end position="108"/>
    </location>
</feature>
<evidence type="ECO:0000313" key="2">
    <source>
        <dbReference type="EMBL" id="KAK7438112.1"/>
    </source>
</evidence>
<feature type="region of interest" description="Disordered" evidence="1">
    <location>
        <begin position="401"/>
        <end position="487"/>
    </location>
</feature>
<comment type="caution">
    <text evidence="2">The sequence shown here is derived from an EMBL/GenBank/DDBJ whole genome shotgun (WGS) entry which is preliminary data.</text>
</comment>
<gene>
    <name evidence="2" type="ORF">VKT23_018279</name>
</gene>
<evidence type="ECO:0000256" key="1">
    <source>
        <dbReference type="SAM" id="MobiDB-lite"/>
    </source>
</evidence>
<sequence>MTKPPKAKSILQARKAISTKEKKQPPKPKHAGHGYFQGGPLQLLEESFVNYLKVTGNRETFWDELKGKWLEKYPSNLTEEERARVLELKKRLHLDGLADDDSGEDANGEVERKNLQDDESSDEEPLISANASKRVHKGNLSQRKYRAMRQMALKRTEEENVLLAQAANFDKKIQKGWFNSRLTKERAKKAGGVWKGFERTLDKKVLGNRPRRMQAWRHYWSHPDHKPKIDAKYEELHGTEYDKDNWLKHHGAVAKMLWDVEPEEVREAIQQAVDEKYEDEMRQYEELQEANWENTEDPEVIQARREQLPALITQFVELACKLSHTSFSGVIVGGDTNPNHDENNIWTASISVGKTPGPNPERFDQWDPFGFTHHHVKSFVQFFLACSRMKKGLPAFPPTYSDESTAQPLGFSVPTPYTADISQTAGPSSAGPSSKRNKRREEEARSSDDGSSESSDDDYDQMDLQNSDDGHEVPTPPSTPKLQKNRRLGEYLQAELDVMDTKTRRLRLAELRKLDQAAFGIQNNMARKTWPETGLP</sequence>
<feature type="compositionally biased region" description="Basic residues" evidence="1">
    <location>
        <begin position="133"/>
        <end position="143"/>
    </location>
</feature>
<feature type="compositionally biased region" description="Basic and acidic residues" evidence="1">
    <location>
        <begin position="439"/>
        <end position="448"/>
    </location>
</feature>
<dbReference type="Proteomes" id="UP001498398">
    <property type="component" value="Unassembled WGS sequence"/>
</dbReference>
<organism evidence="2 3">
    <name type="scientific">Marasmiellus scandens</name>
    <dbReference type="NCBI Taxonomy" id="2682957"/>
    <lineage>
        <taxon>Eukaryota</taxon>
        <taxon>Fungi</taxon>
        <taxon>Dikarya</taxon>
        <taxon>Basidiomycota</taxon>
        <taxon>Agaricomycotina</taxon>
        <taxon>Agaricomycetes</taxon>
        <taxon>Agaricomycetidae</taxon>
        <taxon>Agaricales</taxon>
        <taxon>Marasmiineae</taxon>
        <taxon>Omphalotaceae</taxon>
        <taxon>Marasmiellus</taxon>
    </lineage>
</organism>
<reference evidence="2 3" key="1">
    <citation type="submission" date="2024-01" db="EMBL/GenBank/DDBJ databases">
        <title>A draft genome for the cacao thread blight pathogen Marasmiellus scandens.</title>
        <authorList>
            <person name="Baruah I.K."/>
            <person name="Leung J."/>
            <person name="Bukari Y."/>
            <person name="Amoako-Attah I."/>
            <person name="Meinhardt L.W."/>
            <person name="Bailey B.A."/>
            <person name="Cohen S.P."/>
        </authorList>
    </citation>
    <scope>NUCLEOTIDE SEQUENCE [LARGE SCALE GENOMIC DNA]</scope>
    <source>
        <strain evidence="2 3">GH-19</strain>
    </source>
</reference>
<proteinExistence type="predicted"/>
<dbReference type="EMBL" id="JBANRG010000081">
    <property type="protein sequence ID" value="KAK7438112.1"/>
    <property type="molecule type" value="Genomic_DNA"/>
</dbReference>
<protein>
    <submittedName>
        <fullName evidence="2">Uncharacterized protein</fullName>
    </submittedName>
</protein>